<dbReference type="Pfam" id="PF02424">
    <property type="entry name" value="ApbE"/>
    <property type="match status" value="1"/>
</dbReference>
<dbReference type="PANTHER" id="PTHR30040">
    <property type="entry name" value="THIAMINE BIOSYNTHESIS LIPOPROTEIN APBE"/>
    <property type="match status" value="1"/>
</dbReference>
<evidence type="ECO:0000256" key="6">
    <source>
        <dbReference type="ARBA" id="ARBA00022827"/>
    </source>
</evidence>
<evidence type="ECO:0000256" key="2">
    <source>
        <dbReference type="ARBA" id="ARBA00016337"/>
    </source>
</evidence>
<keyword evidence="12" id="KW-0472">Membrane</keyword>
<evidence type="ECO:0000256" key="3">
    <source>
        <dbReference type="ARBA" id="ARBA00022630"/>
    </source>
</evidence>
<gene>
    <name evidence="13" type="primary">apbE_2</name>
    <name evidence="13" type="ORF">STSP2_03529</name>
</gene>
<evidence type="ECO:0000256" key="10">
    <source>
        <dbReference type="PIRNR" id="PIRNR006268"/>
    </source>
</evidence>
<comment type="cofactor">
    <cofactor evidence="11">
        <name>Mg(2+)</name>
        <dbReference type="ChEBI" id="CHEBI:18420"/>
    </cofactor>
    <cofactor evidence="11">
        <name>Mn(2+)</name>
        <dbReference type="ChEBI" id="CHEBI:29035"/>
    </cofactor>
    <text evidence="11">Magnesium. Can also use manganese.</text>
</comment>
<feature type="binding site" evidence="11">
    <location>
        <position position="304"/>
    </location>
    <ligand>
        <name>Mg(2+)</name>
        <dbReference type="ChEBI" id="CHEBI:18420"/>
    </ligand>
</feature>
<dbReference type="SUPFAM" id="SSF143631">
    <property type="entry name" value="ApbE-like"/>
    <property type="match status" value="1"/>
</dbReference>
<feature type="transmembrane region" description="Helical" evidence="12">
    <location>
        <begin position="14"/>
        <end position="36"/>
    </location>
</feature>
<evidence type="ECO:0000256" key="7">
    <source>
        <dbReference type="ARBA" id="ARBA00022842"/>
    </source>
</evidence>
<dbReference type="EC" id="2.7.1.180" evidence="1 10"/>
<comment type="catalytic activity">
    <reaction evidence="9 10">
        <text>L-threonyl-[protein] + FAD = FMN-L-threonyl-[protein] + AMP + H(+)</text>
        <dbReference type="Rhea" id="RHEA:36847"/>
        <dbReference type="Rhea" id="RHEA-COMP:11060"/>
        <dbReference type="Rhea" id="RHEA-COMP:11061"/>
        <dbReference type="ChEBI" id="CHEBI:15378"/>
        <dbReference type="ChEBI" id="CHEBI:30013"/>
        <dbReference type="ChEBI" id="CHEBI:57692"/>
        <dbReference type="ChEBI" id="CHEBI:74257"/>
        <dbReference type="ChEBI" id="CHEBI:456215"/>
        <dbReference type="EC" id="2.7.1.180"/>
    </reaction>
</comment>
<evidence type="ECO:0000256" key="4">
    <source>
        <dbReference type="ARBA" id="ARBA00022679"/>
    </source>
</evidence>
<comment type="similarity">
    <text evidence="10">Belongs to the ApbE family.</text>
</comment>
<accession>A0A1U9NQX2</accession>
<name>A0A1U9NQX2_9BACT</name>
<feature type="binding site" evidence="11">
    <location>
        <position position="300"/>
    </location>
    <ligand>
        <name>Mg(2+)</name>
        <dbReference type="ChEBI" id="CHEBI:18420"/>
    </ligand>
</feature>
<keyword evidence="12" id="KW-1133">Transmembrane helix</keyword>
<dbReference type="GO" id="GO:0046872">
    <property type="term" value="F:metal ion binding"/>
    <property type="evidence" value="ECO:0007669"/>
    <property type="project" value="UniProtKB-UniRule"/>
</dbReference>
<evidence type="ECO:0000256" key="12">
    <source>
        <dbReference type="SAM" id="Phobius"/>
    </source>
</evidence>
<dbReference type="RefSeq" id="WP_146663919.1">
    <property type="nucleotide sequence ID" value="NZ_CP019791.1"/>
</dbReference>
<keyword evidence="14" id="KW-1185">Reference proteome</keyword>
<keyword evidence="6 10" id="KW-0274">FAD</keyword>
<organism evidence="13 14">
    <name type="scientific">Anaerohalosphaera lusitana</name>
    <dbReference type="NCBI Taxonomy" id="1936003"/>
    <lineage>
        <taxon>Bacteria</taxon>
        <taxon>Pseudomonadati</taxon>
        <taxon>Planctomycetota</taxon>
        <taxon>Phycisphaerae</taxon>
        <taxon>Sedimentisphaerales</taxon>
        <taxon>Anaerohalosphaeraceae</taxon>
        <taxon>Anaerohalosphaera</taxon>
    </lineage>
</organism>
<sequence length="351" mass="37254">MAESGKRFGWLSTLAGAVVVIAAAFGLRFLFAPGLVDRKSGYREVMGTFAQVVAVAEDGAVAKEAVEAGWDALVRVDELMSGYKEDSDVSRINREAGDGPVKVDEAVVEVIEEAVRYSEMTDGAFDVTVGPEIELWREAEKKGEVPNDEEIATVRERVGYEKLEVDEEANTVEFAVEGMRIDLGGIAKGYGIDAAVEAMKEAGAVGGMVDVGGDIRVFGVRGEKDEVGEWNIGLQNPVVEKGVLAVLKLQDAAIATSGDYRRYVEIGGKRYSHIFSPAEGGSATELTSVTVIAGEAVEADALATAVSVMGMEKGLQLVEGLAGVEAIVMRSGTEELVYTSGAEAYVERVVE</sequence>
<evidence type="ECO:0000256" key="1">
    <source>
        <dbReference type="ARBA" id="ARBA00011955"/>
    </source>
</evidence>
<keyword evidence="7 10" id="KW-0460">Magnesium</keyword>
<evidence type="ECO:0000313" key="13">
    <source>
        <dbReference type="EMBL" id="AQT70323.1"/>
    </source>
</evidence>
<dbReference type="Gene3D" id="3.10.520.10">
    <property type="entry name" value="ApbE-like domains"/>
    <property type="match status" value="1"/>
</dbReference>
<evidence type="ECO:0000256" key="8">
    <source>
        <dbReference type="ARBA" id="ARBA00031306"/>
    </source>
</evidence>
<dbReference type="Proteomes" id="UP000189674">
    <property type="component" value="Chromosome"/>
</dbReference>
<dbReference type="AlphaFoldDB" id="A0A1U9NQX2"/>
<dbReference type="InterPro" id="IPR003374">
    <property type="entry name" value="ApbE-like_sf"/>
</dbReference>
<dbReference type="PANTHER" id="PTHR30040:SF2">
    <property type="entry name" value="FAD:PROTEIN FMN TRANSFERASE"/>
    <property type="match status" value="1"/>
</dbReference>
<evidence type="ECO:0000256" key="9">
    <source>
        <dbReference type="ARBA" id="ARBA00048540"/>
    </source>
</evidence>
<dbReference type="InterPro" id="IPR024932">
    <property type="entry name" value="ApbE"/>
</dbReference>
<keyword evidence="5 10" id="KW-0479">Metal-binding</keyword>
<dbReference type="STRING" id="1936003.STSP2_03529"/>
<keyword evidence="13" id="KW-0449">Lipoprotein</keyword>
<evidence type="ECO:0000256" key="5">
    <source>
        <dbReference type="ARBA" id="ARBA00022723"/>
    </source>
</evidence>
<protein>
    <recommendedName>
        <fullName evidence="2 10">FAD:protein FMN transferase</fullName>
        <ecNumber evidence="1 10">2.7.1.180</ecNumber>
    </recommendedName>
    <alternativeName>
        <fullName evidence="8 10">Flavin transferase</fullName>
    </alternativeName>
</protein>
<reference evidence="14" key="1">
    <citation type="submission" date="2017-02" db="EMBL/GenBank/DDBJ databases">
        <title>Comparative genomics and description of representatives of a novel lineage of planctomycetes thriving in anoxic sediments.</title>
        <authorList>
            <person name="Spring S."/>
            <person name="Bunk B."/>
            <person name="Sproer C."/>
        </authorList>
    </citation>
    <scope>NUCLEOTIDE SEQUENCE [LARGE SCALE GENOMIC DNA]</scope>
    <source>
        <strain evidence="14">ST-NAGAB-D1</strain>
    </source>
</reference>
<dbReference type="EMBL" id="CP019791">
    <property type="protein sequence ID" value="AQT70323.1"/>
    <property type="molecule type" value="Genomic_DNA"/>
</dbReference>
<proteinExistence type="inferred from homology"/>
<keyword evidence="12" id="KW-0812">Transmembrane</keyword>
<dbReference type="KEGG" id="alus:STSP2_03529"/>
<keyword evidence="4 10" id="KW-0808">Transferase</keyword>
<feature type="binding site" evidence="11">
    <location>
        <position position="185"/>
    </location>
    <ligand>
        <name>Mg(2+)</name>
        <dbReference type="ChEBI" id="CHEBI:18420"/>
    </ligand>
</feature>
<dbReference type="OrthoDB" id="9778595at2"/>
<evidence type="ECO:0000313" key="14">
    <source>
        <dbReference type="Proteomes" id="UP000189674"/>
    </source>
</evidence>
<evidence type="ECO:0000256" key="11">
    <source>
        <dbReference type="PIRSR" id="PIRSR006268-2"/>
    </source>
</evidence>
<dbReference type="PIRSF" id="PIRSF006268">
    <property type="entry name" value="ApbE"/>
    <property type="match status" value="1"/>
</dbReference>
<keyword evidence="3 10" id="KW-0285">Flavoprotein</keyword>
<dbReference type="GO" id="GO:0016740">
    <property type="term" value="F:transferase activity"/>
    <property type="evidence" value="ECO:0007669"/>
    <property type="project" value="UniProtKB-UniRule"/>
</dbReference>